<protein>
    <submittedName>
        <fullName evidence="1">Uncharacterized protein</fullName>
    </submittedName>
</protein>
<evidence type="ECO:0000313" key="1">
    <source>
        <dbReference type="EMBL" id="KAK3745791.1"/>
    </source>
</evidence>
<gene>
    <name evidence="1" type="ORF">RRG08_030665</name>
</gene>
<accession>A0AAE1CYN3</accession>
<sequence>MAATVSDCNHLACSEYNHGTHSYLAAIQLFALGSDKLEQMKKLYVITALSKCSTGGTHSLQHARTRKGYTVTWCNPLKLATFCGDESPAGLTVKVELGLPASPKKSPQVKKPQNILVALFILNTIYTLSERRRFQARTLSASRHRLLAHCNAKLRLVYSQLVTPRTPLPAANDNQPQDDWSKAPWKRNAALNYIKKLLTLR</sequence>
<proteinExistence type="predicted"/>
<dbReference type="EMBL" id="JAWDGP010006193">
    <property type="protein sequence ID" value="KAK3745791.1"/>
    <property type="molecule type" value="Genomic_DNA"/>
</dbReference>
<dbReference type="AlphaFoldDB" id="A0AAE1CYN3"/>
<evidence type="ECO:0000313" key="2">
    <source>
        <dbReference type="Proteomes" id="UP001283361"/>
    </source>
</evidence>
<comment type="caution">
    <text evidence="1">The sequence shown here is derived from an EMBL/GenBank/DDBJ whole genome shotgun (WGS) entry which is preliminary data.</text>
</comment>
<dbReference type="Proteomes" id="UP001283361">
    <property type="component" value="Unassembled WGS sequence"/>
</dbReference>
<reference evidence="1" key="1">
    <citation type="journal article" date="2023" name="G3 (Bethesda)">
        <title>A reference genome for the long-term kleptoplast-retaining sea slug Elysia crispata morphotype clarki.</title>
        <authorList>
            <person name="Eastman K.E."/>
            <person name="Pendleton A.L."/>
            <person name="Shaikh M.A."/>
            <person name="Suttiyut T."/>
            <person name="Ogas R."/>
            <person name="Tomko P."/>
            <person name="Gavelis G."/>
            <person name="Widhalm J.R."/>
            <person name="Wisecaver J.H."/>
        </authorList>
    </citation>
    <scope>NUCLEOTIDE SEQUENCE</scope>
    <source>
        <strain evidence="1">ECLA1</strain>
    </source>
</reference>
<name>A0AAE1CYN3_9GAST</name>
<organism evidence="1 2">
    <name type="scientific">Elysia crispata</name>
    <name type="common">lettuce slug</name>
    <dbReference type="NCBI Taxonomy" id="231223"/>
    <lineage>
        <taxon>Eukaryota</taxon>
        <taxon>Metazoa</taxon>
        <taxon>Spiralia</taxon>
        <taxon>Lophotrochozoa</taxon>
        <taxon>Mollusca</taxon>
        <taxon>Gastropoda</taxon>
        <taxon>Heterobranchia</taxon>
        <taxon>Euthyneura</taxon>
        <taxon>Panpulmonata</taxon>
        <taxon>Sacoglossa</taxon>
        <taxon>Placobranchoidea</taxon>
        <taxon>Plakobranchidae</taxon>
        <taxon>Elysia</taxon>
    </lineage>
</organism>
<keyword evidence="2" id="KW-1185">Reference proteome</keyword>